<organism evidence="1 2">
    <name type="scientific">Zarea fungicola</name>
    <dbReference type="NCBI Taxonomy" id="93591"/>
    <lineage>
        <taxon>Eukaryota</taxon>
        <taxon>Fungi</taxon>
        <taxon>Dikarya</taxon>
        <taxon>Ascomycota</taxon>
        <taxon>Pezizomycotina</taxon>
        <taxon>Sordariomycetes</taxon>
        <taxon>Hypocreomycetidae</taxon>
        <taxon>Hypocreales</taxon>
        <taxon>Cordycipitaceae</taxon>
        <taxon>Zarea</taxon>
    </lineage>
</organism>
<dbReference type="Proteomes" id="UP001143910">
    <property type="component" value="Unassembled WGS sequence"/>
</dbReference>
<gene>
    <name evidence="1" type="ORF">NQ176_g656</name>
</gene>
<dbReference type="EMBL" id="JANJQO010000027">
    <property type="protein sequence ID" value="KAJ2983497.1"/>
    <property type="molecule type" value="Genomic_DNA"/>
</dbReference>
<accession>A0ACC1NVX4</accession>
<keyword evidence="2" id="KW-1185">Reference proteome</keyword>
<name>A0ACC1NVX4_9HYPO</name>
<sequence length="406" mass="46360">MCRNEIRIHDPASEDSAILEKDDSWDIEEPVDVDLGVALLRMWRPTLLPEEELKYKSHARAFHEDYMHAVPKPTSAGAVRTLNHRFGHGNAVYQQLNDQQPRSGTFGSVIKVMELRKRKLFAAKIPHVVTRRSAAADRRQWETIRDEFHKLMELQHENIVETIEILPGNPGIEPPWLIMEWVERNLNTYLPSDREIPELLCQISAGLAYMHDKGFTHRDLKPDNILIQANGPTVVAKIADVGLAKHAGDRNMHTYAGTLLYMAPELWDTKEGYTNAVDLWSFGMIAMELLTNWDIKENGPETCGGPPSETLHLEWIHKRVLPRRNEAVQNRALLHGLLLGLLSLDVQTRWTALQCNRWLDDARDSPESSLQEENRYVRSTNPTLSTTRAQSLPDTEPWDSRVNLGS</sequence>
<comment type="caution">
    <text evidence="1">The sequence shown here is derived from an EMBL/GenBank/DDBJ whole genome shotgun (WGS) entry which is preliminary data.</text>
</comment>
<proteinExistence type="predicted"/>
<reference evidence="1" key="1">
    <citation type="submission" date="2022-08" db="EMBL/GenBank/DDBJ databases">
        <title>Genome Sequence of Lecanicillium fungicola.</title>
        <authorList>
            <person name="Buettner E."/>
        </authorList>
    </citation>
    <scope>NUCLEOTIDE SEQUENCE</scope>
    <source>
        <strain evidence="1">Babe33</strain>
    </source>
</reference>
<evidence type="ECO:0000313" key="2">
    <source>
        <dbReference type="Proteomes" id="UP001143910"/>
    </source>
</evidence>
<protein>
    <submittedName>
        <fullName evidence="1">Uncharacterized protein</fullName>
    </submittedName>
</protein>
<evidence type="ECO:0000313" key="1">
    <source>
        <dbReference type="EMBL" id="KAJ2983497.1"/>
    </source>
</evidence>